<sequence length="190" mass="19777">MTTDPGSPIDRLLNAFLVIAPLAYLLTDVLYALRGWDDATAGAVHVVAATAYALVLLRFVTWSDDDRAAALLLAVGTVGAAGNVAYGFNTIHVSLGDTDLVDATGAANLIKPWGLAFPATFLLAAWALRRVAPPWARALLVVAGIAWPVAHIANVAWLAVAVNVVLVVACLELGRSVQVGTTSPRTAVTV</sequence>
<dbReference type="RefSeq" id="WP_398278121.1">
    <property type="nucleotide sequence ID" value="NZ_JBITLV010000002.1"/>
</dbReference>
<keyword evidence="3" id="KW-1185">Reference proteome</keyword>
<keyword evidence="1" id="KW-0812">Transmembrane</keyword>
<gene>
    <name evidence="2" type="ORF">ACIB24_08590</name>
</gene>
<feature type="transmembrane region" description="Helical" evidence="1">
    <location>
        <begin position="135"/>
        <end position="150"/>
    </location>
</feature>
<dbReference type="EMBL" id="JBITLV010000002">
    <property type="protein sequence ID" value="MFI7587116.1"/>
    <property type="molecule type" value="Genomic_DNA"/>
</dbReference>
<dbReference type="Proteomes" id="UP001612915">
    <property type="component" value="Unassembled WGS sequence"/>
</dbReference>
<proteinExistence type="predicted"/>
<feature type="transmembrane region" description="Helical" evidence="1">
    <location>
        <begin position="109"/>
        <end position="128"/>
    </location>
</feature>
<keyword evidence="1" id="KW-0472">Membrane</keyword>
<protein>
    <submittedName>
        <fullName evidence="2">Uncharacterized protein</fullName>
    </submittedName>
</protein>
<reference evidence="2 3" key="1">
    <citation type="submission" date="2024-10" db="EMBL/GenBank/DDBJ databases">
        <title>The Natural Products Discovery Center: Release of the First 8490 Sequenced Strains for Exploring Actinobacteria Biosynthetic Diversity.</title>
        <authorList>
            <person name="Kalkreuter E."/>
            <person name="Kautsar S.A."/>
            <person name="Yang D."/>
            <person name="Bader C.D."/>
            <person name="Teijaro C.N."/>
            <person name="Fluegel L."/>
            <person name="Davis C.M."/>
            <person name="Simpson J.R."/>
            <person name="Lauterbach L."/>
            <person name="Steele A.D."/>
            <person name="Gui C."/>
            <person name="Meng S."/>
            <person name="Li G."/>
            <person name="Viehrig K."/>
            <person name="Ye F."/>
            <person name="Su P."/>
            <person name="Kiefer A.F."/>
            <person name="Nichols A."/>
            <person name="Cepeda A.J."/>
            <person name="Yan W."/>
            <person name="Fan B."/>
            <person name="Jiang Y."/>
            <person name="Adhikari A."/>
            <person name="Zheng C.-J."/>
            <person name="Schuster L."/>
            <person name="Cowan T.M."/>
            <person name="Smanski M.J."/>
            <person name="Chevrette M.G."/>
            <person name="De Carvalho L.P.S."/>
            <person name="Shen B."/>
        </authorList>
    </citation>
    <scope>NUCLEOTIDE SEQUENCE [LARGE SCALE GENOMIC DNA]</scope>
    <source>
        <strain evidence="2 3">NPDC049639</strain>
    </source>
</reference>
<evidence type="ECO:0000256" key="1">
    <source>
        <dbReference type="SAM" id="Phobius"/>
    </source>
</evidence>
<feature type="transmembrane region" description="Helical" evidence="1">
    <location>
        <begin position="69"/>
        <end position="89"/>
    </location>
</feature>
<feature type="transmembrane region" description="Helical" evidence="1">
    <location>
        <begin position="12"/>
        <end position="33"/>
    </location>
</feature>
<organism evidence="2 3">
    <name type="scientific">Spongisporangium articulatum</name>
    <dbReference type="NCBI Taxonomy" id="3362603"/>
    <lineage>
        <taxon>Bacteria</taxon>
        <taxon>Bacillati</taxon>
        <taxon>Actinomycetota</taxon>
        <taxon>Actinomycetes</taxon>
        <taxon>Kineosporiales</taxon>
        <taxon>Kineosporiaceae</taxon>
        <taxon>Spongisporangium</taxon>
    </lineage>
</organism>
<keyword evidence="1" id="KW-1133">Transmembrane helix</keyword>
<name>A0ABW8AL90_9ACTN</name>
<evidence type="ECO:0000313" key="3">
    <source>
        <dbReference type="Proteomes" id="UP001612915"/>
    </source>
</evidence>
<accession>A0ABW8AL90</accession>
<comment type="caution">
    <text evidence="2">The sequence shown here is derived from an EMBL/GenBank/DDBJ whole genome shotgun (WGS) entry which is preliminary data.</text>
</comment>
<evidence type="ECO:0000313" key="2">
    <source>
        <dbReference type="EMBL" id="MFI7587116.1"/>
    </source>
</evidence>
<feature type="transmembrane region" description="Helical" evidence="1">
    <location>
        <begin position="39"/>
        <end position="57"/>
    </location>
</feature>